<sequence>MQATADSTKMDCVWSNWKSQGILFISVVHACGAWEPRDQDSAIVHHFTSIDLLYWRDIKQTGIVFGSCLLLLFSLTQFSVVSVVAYLALAALSATISFRIYKSVLQAVQKTDEGHPFK</sequence>
<evidence type="ECO:0000256" key="3">
    <source>
        <dbReference type="ARBA" id="ARBA00022824"/>
    </source>
</evidence>
<evidence type="ECO:0000256" key="7">
    <source>
        <dbReference type="RuleBase" id="RU210713"/>
    </source>
</evidence>
<dbReference type="PROSITE" id="PS50845">
    <property type="entry name" value="RETICULON"/>
    <property type="match status" value="1"/>
</dbReference>
<evidence type="ECO:0000256" key="4">
    <source>
        <dbReference type="ARBA" id="ARBA00022989"/>
    </source>
</evidence>
<dbReference type="Proteomes" id="UP000700334">
    <property type="component" value="Unassembled WGS sequence"/>
</dbReference>
<keyword evidence="3" id="KW-0256">Endoplasmic reticulum</keyword>
<dbReference type="GO" id="GO:0005789">
    <property type="term" value="C:endoplasmic reticulum membrane"/>
    <property type="evidence" value="ECO:0007669"/>
    <property type="project" value="UniProtKB-SubCell"/>
</dbReference>
<comment type="caution">
    <text evidence="7">Lacks conserved residue(s) required for the propagation of feature annotation.</text>
</comment>
<dbReference type="OrthoDB" id="567788at2759"/>
<keyword evidence="5 7" id="KW-0472">Membrane</keyword>
<name>A0A8J6A508_GALPY</name>
<feature type="domain" description="Reticulon" evidence="8">
    <location>
        <begin position="49"/>
        <end position="118"/>
    </location>
</feature>
<comment type="subcellular location">
    <subcellularLocation>
        <location evidence="1">Endoplasmic reticulum membrane</location>
        <topology evidence="1">Multi-pass membrane protein</topology>
    </subcellularLocation>
</comment>
<protein>
    <recommendedName>
        <fullName evidence="7">Reticulon</fullName>
    </recommendedName>
</protein>
<dbReference type="InterPro" id="IPR046964">
    <property type="entry name" value="RTN1-4"/>
</dbReference>
<dbReference type="GO" id="GO:0014069">
    <property type="term" value="C:postsynaptic density"/>
    <property type="evidence" value="ECO:0007669"/>
    <property type="project" value="TreeGrafter"/>
</dbReference>
<dbReference type="GO" id="GO:0030182">
    <property type="term" value="P:neuron differentiation"/>
    <property type="evidence" value="ECO:0007669"/>
    <property type="project" value="TreeGrafter"/>
</dbReference>
<dbReference type="PANTHER" id="PTHR45799">
    <property type="entry name" value="RETICULON-LIKE PROTEIN"/>
    <property type="match status" value="1"/>
</dbReference>
<organism evidence="9 10">
    <name type="scientific">Galemys pyrenaicus</name>
    <name type="common">Iberian desman</name>
    <name type="synonym">Pyrenean desman</name>
    <dbReference type="NCBI Taxonomy" id="202257"/>
    <lineage>
        <taxon>Eukaryota</taxon>
        <taxon>Metazoa</taxon>
        <taxon>Chordata</taxon>
        <taxon>Craniata</taxon>
        <taxon>Vertebrata</taxon>
        <taxon>Euteleostomi</taxon>
        <taxon>Mammalia</taxon>
        <taxon>Eutheria</taxon>
        <taxon>Laurasiatheria</taxon>
        <taxon>Eulipotyphla</taxon>
        <taxon>Talpidae</taxon>
        <taxon>Galemys</taxon>
    </lineage>
</organism>
<comment type="caution">
    <text evidence="9">The sequence shown here is derived from an EMBL/GenBank/DDBJ whole genome shotgun (WGS) entry which is preliminary data.</text>
</comment>
<evidence type="ECO:0000256" key="5">
    <source>
        <dbReference type="ARBA" id="ARBA00023136"/>
    </source>
</evidence>
<gene>
    <name evidence="9" type="ORF">J0S82_004859</name>
</gene>
<proteinExistence type="predicted"/>
<dbReference type="AlphaFoldDB" id="A0A8J6A508"/>
<evidence type="ECO:0000259" key="8">
    <source>
        <dbReference type="PROSITE" id="PS50845"/>
    </source>
</evidence>
<comment type="function">
    <text evidence="6">Inhibits amyloid precursor protein processing, probably by blocking BACE1 activity.</text>
</comment>
<feature type="transmembrane region" description="Helical" evidence="7">
    <location>
        <begin position="63"/>
        <end position="92"/>
    </location>
</feature>
<keyword evidence="10" id="KW-1185">Reference proteome</keyword>
<evidence type="ECO:0000256" key="2">
    <source>
        <dbReference type="ARBA" id="ARBA00022692"/>
    </source>
</evidence>
<dbReference type="InterPro" id="IPR003388">
    <property type="entry name" value="Reticulon"/>
</dbReference>
<reference evidence="9" key="1">
    <citation type="journal article" date="2021" name="Evol. Appl.">
        <title>The genome of the Pyrenean desman and the effects of bottlenecks and inbreeding on the genomic landscape of an endangered species.</title>
        <authorList>
            <person name="Escoda L."/>
            <person name="Castresana J."/>
        </authorList>
    </citation>
    <scope>NUCLEOTIDE SEQUENCE</scope>
    <source>
        <strain evidence="9">IBE-C5619</strain>
    </source>
</reference>
<evidence type="ECO:0000256" key="6">
    <source>
        <dbReference type="ARBA" id="ARBA00037306"/>
    </source>
</evidence>
<evidence type="ECO:0000256" key="1">
    <source>
        <dbReference type="ARBA" id="ARBA00004477"/>
    </source>
</evidence>
<dbReference type="PANTHER" id="PTHR45799:SF5">
    <property type="entry name" value="RETICULON-1"/>
    <property type="match status" value="1"/>
</dbReference>
<evidence type="ECO:0000313" key="10">
    <source>
        <dbReference type="Proteomes" id="UP000700334"/>
    </source>
</evidence>
<accession>A0A8J6A508</accession>
<dbReference type="Pfam" id="PF02453">
    <property type="entry name" value="Reticulon"/>
    <property type="match status" value="1"/>
</dbReference>
<dbReference type="GO" id="GO:0043005">
    <property type="term" value="C:neuron projection"/>
    <property type="evidence" value="ECO:0007669"/>
    <property type="project" value="TreeGrafter"/>
</dbReference>
<keyword evidence="4 7" id="KW-1133">Transmembrane helix</keyword>
<keyword evidence="2 7" id="KW-0812">Transmembrane</keyword>
<dbReference type="GO" id="GO:0071787">
    <property type="term" value="P:endoplasmic reticulum tubular network formation"/>
    <property type="evidence" value="ECO:0007669"/>
    <property type="project" value="TreeGrafter"/>
</dbReference>
<dbReference type="GO" id="GO:0007420">
    <property type="term" value="P:brain development"/>
    <property type="evidence" value="ECO:0007669"/>
    <property type="project" value="TreeGrafter"/>
</dbReference>
<evidence type="ECO:0000313" key="9">
    <source>
        <dbReference type="EMBL" id="KAG8511725.1"/>
    </source>
</evidence>
<dbReference type="EMBL" id="JAGFMF010011823">
    <property type="protein sequence ID" value="KAG8511725.1"/>
    <property type="molecule type" value="Genomic_DNA"/>
</dbReference>
<dbReference type="Gene3D" id="1.20.5.2480">
    <property type="match status" value="1"/>
</dbReference>